<name>A0A9W8X357_9PLEO</name>
<dbReference type="EMBL" id="JAPEUV010000021">
    <property type="protein sequence ID" value="KAJ4339690.1"/>
    <property type="molecule type" value="Genomic_DNA"/>
</dbReference>
<gene>
    <name evidence="1" type="ORF">N0V87_003132</name>
</gene>
<dbReference type="AlphaFoldDB" id="A0A9W8X357"/>
<comment type="caution">
    <text evidence="1">The sequence shown here is derived from an EMBL/GenBank/DDBJ whole genome shotgun (WGS) entry which is preliminary data.</text>
</comment>
<sequence length="273" mass="31515">MVQRKTKEMEALIAQMNAVKIEDKNVDADPDLSDDERKSFRFFDLPYELRLRVYELLLVSPKTMDLDPMNHRAVAPSLRMFYVNHRMHDEASRVFYARNTFRLFPIHGRYINAKYPLFARLPRKYRALITRLELRLGPGFTRPPKGWVVDSRLGLGAVTKAHKLRIFVEIDPASSDIFEGFRTGEKTFYTEYCVGLLRLLLAQIPSVGEVEMDAYPSVSKNSPLLKALLDEARLNQKRITWGPERGWDKIVDKDLVGILERMGLGGIWARGND</sequence>
<protein>
    <submittedName>
        <fullName evidence="1">Uncharacterized protein</fullName>
    </submittedName>
</protein>
<dbReference type="PANTHER" id="PTHR42085:SF2">
    <property type="entry name" value="F-BOX DOMAIN-CONTAINING PROTEIN"/>
    <property type="match status" value="1"/>
</dbReference>
<dbReference type="PANTHER" id="PTHR42085">
    <property type="entry name" value="F-BOX DOMAIN-CONTAINING PROTEIN"/>
    <property type="match status" value="1"/>
</dbReference>
<accession>A0A9W8X357</accession>
<proteinExistence type="predicted"/>
<keyword evidence="2" id="KW-1185">Reference proteome</keyword>
<reference evidence="1" key="1">
    <citation type="submission" date="2022-10" db="EMBL/GenBank/DDBJ databases">
        <title>Tapping the CABI collections for fungal endophytes: first genome assemblies for Collariella, Neodidymelliopsis, Ascochyta clinopodiicola, Didymella pomorum, Didymosphaeria variabile, Neocosmospora piperis and Neocucurbitaria cava.</title>
        <authorList>
            <person name="Hill R."/>
        </authorList>
    </citation>
    <scope>NUCLEOTIDE SEQUENCE</scope>
    <source>
        <strain evidence="1">IMI 360193</strain>
    </source>
</reference>
<dbReference type="InterPro" id="IPR038883">
    <property type="entry name" value="AN11006-like"/>
</dbReference>
<evidence type="ECO:0000313" key="2">
    <source>
        <dbReference type="Proteomes" id="UP001140562"/>
    </source>
</evidence>
<dbReference type="OrthoDB" id="5372935at2759"/>
<evidence type="ECO:0000313" key="1">
    <source>
        <dbReference type="EMBL" id="KAJ4339690.1"/>
    </source>
</evidence>
<organism evidence="1 2">
    <name type="scientific">Didymella glomerata</name>
    <dbReference type="NCBI Taxonomy" id="749621"/>
    <lineage>
        <taxon>Eukaryota</taxon>
        <taxon>Fungi</taxon>
        <taxon>Dikarya</taxon>
        <taxon>Ascomycota</taxon>
        <taxon>Pezizomycotina</taxon>
        <taxon>Dothideomycetes</taxon>
        <taxon>Pleosporomycetidae</taxon>
        <taxon>Pleosporales</taxon>
        <taxon>Pleosporineae</taxon>
        <taxon>Didymellaceae</taxon>
        <taxon>Didymella</taxon>
    </lineage>
</organism>
<dbReference type="Proteomes" id="UP001140562">
    <property type="component" value="Unassembled WGS sequence"/>
</dbReference>